<dbReference type="STRING" id="692370.A6F68_00980"/>
<dbReference type="EMBL" id="CP016591">
    <property type="protein sequence ID" value="ANY19505.1"/>
    <property type="molecule type" value="Genomic_DNA"/>
</dbReference>
<reference evidence="2 3" key="1">
    <citation type="submission" date="2016-07" db="EMBL/GenBank/DDBJ databases">
        <title>Complete genome sequence of Altererythrobacter dongtanensis KCTC 22672, a type strain with esterase isolated from tidal flat.</title>
        <authorList>
            <person name="Cheng H."/>
            <person name="Wu Y.-H."/>
            <person name="Zhou P."/>
            <person name="Huo Y.-Y."/>
            <person name="Wang C.-S."/>
            <person name="Xu X.-W."/>
        </authorList>
    </citation>
    <scope>NUCLEOTIDE SEQUENCE [LARGE SCALE GENOMIC DNA]</scope>
    <source>
        <strain evidence="2 3">KCTC 22672</strain>
    </source>
</reference>
<dbReference type="InterPro" id="IPR001602">
    <property type="entry name" value="UPF0047_YjbQ-like"/>
</dbReference>
<organism evidence="2 3">
    <name type="scientific">Tsuneonella dongtanensis</name>
    <dbReference type="NCBI Taxonomy" id="692370"/>
    <lineage>
        <taxon>Bacteria</taxon>
        <taxon>Pseudomonadati</taxon>
        <taxon>Pseudomonadota</taxon>
        <taxon>Alphaproteobacteria</taxon>
        <taxon>Sphingomonadales</taxon>
        <taxon>Erythrobacteraceae</taxon>
        <taxon>Tsuneonella</taxon>
    </lineage>
</organism>
<sequence length="138" mass="15026">MRVEQGILRIDTSGKGLVDITSKVAVWLAGARLVNGTLTVFCRHTSAGLLISENASPAVQRDLLRWLDRLAPEGPHYEHDEEGADDMPAHIQSMLTGSALTVPFSGGRMLLGTWQAVYLAEHRARGHRREVVVSATGE</sequence>
<dbReference type="PANTHER" id="PTHR30615:SF8">
    <property type="entry name" value="UPF0047 PROTEIN C4A8.02C"/>
    <property type="match status" value="1"/>
</dbReference>
<dbReference type="PIRSF" id="PIRSF004681">
    <property type="entry name" value="UCP004681"/>
    <property type="match status" value="1"/>
</dbReference>
<dbReference type="Proteomes" id="UP000092932">
    <property type="component" value="Chromosome"/>
</dbReference>
<dbReference type="RefSeq" id="WP_067676971.1">
    <property type="nucleotide sequence ID" value="NZ_CP016591.1"/>
</dbReference>
<dbReference type="OrthoDB" id="9801725at2"/>
<dbReference type="Gene3D" id="2.60.120.460">
    <property type="entry name" value="YjbQ-like"/>
    <property type="match status" value="1"/>
</dbReference>
<evidence type="ECO:0000313" key="2">
    <source>
        <dbReference type="EMBL" id="ANY19505.1"/>
    </source>
</evidence>
<accession>A0A1B2ABT0</accession>
<dbReference type="SUPFAM" id="SSF111038">
    <property type="entry name" value="YjbQ-like"/>
    <property type="match status" value="1"/>
</dbReference>
<dbReference type="NCBIfam" id="TIGR00149">
    <property type="entry name" value="TIGR00149_YjbQ"/>
    <property type="match status" value="1"/>
</dbReference>
<proteinExistence type="inferred from homology"/>
<comment type="similarity">
    <text evidence="1">Belongs to the UPF0047 family.</text>
</comment>
<dbReference type="Pfam" id="PF01894">
    <property type="entry name" value="YjbQ"/>
    <property type="match status" value="1"/>
</dbReference>
<evidence type="ECO:0000256" key="1">
    <source>
        <dbReference type="ARBA" id="ARBA00005534"/>
    </source>
</evidence>
<dbReference type="PANTHER" id="PTHR30615">
    <property type="entry name" value="UNCHARACTERIZED PROTEIN YJBQ-RELATED"/>
    <property type="match status" value="1"/>
</dbReference>
<keyword evidence="3" id="KW-1185">Reference proteome</keyword>
<evidence type="ECO:0008006" key="4">
    <source>
        <dbReference type="Google" id="ProtNLM"/>
    </source>
</evidence>
<evidence type="ECO:0000313" key="3">
    <source>
        <dbReference type="Proteomes" id="UP000092932"/>
    </source>
</evidence>
<name>A0A1B2ABT0_9SPHN</name>
<dbReference type="AlphaFoldDB" id="A0A1B2ABT0"/>
<gene>
    <name evidence="2" type="ORF">A6F68_00980</name>
</gene>
<dbReference type="InterPro" id="IPR035917">
    <property type="entry name" value="YjbQ-like_sf"/>
</dbReference>
<protein>
    <recommendedName>
        <fullName evidence="4">Secondary thiamine-phosphate synthase enzyme</fullName>
    </recommendedName>
</protein>
<dbReference type="KEGG" id="ado:A6F68_00980"/>